<accession>A0A1L7NPX5</accession>
<keyword evidence="1" id="KW-0560">Oxidoreductase</keyword>
<gene>
    <name evidence="1" type="ORF">KF715C_pC1020</name>
</gene>
<name>A0A1L7NPX5_PSEPU</name>
<keyword evidence="1" id="KW-0223">Dioxygenase</keyword>
<dbReference type="RefSeq" id="WP_096427246.1">
    <property type="nucleotide sequence ID" value="NZ_AP015032.1"/>
</dbReference>
<evidence type="ECO:0000313" key="2">
    <source>
        <dbReference type="Proteomes" id="UP000218731"/>
    </source>
</evidence>
<dbReference type="Proteomes" id="UP000218731">
    <property type="component" value="Plasmid pKF715C"/>
</dbReference>
<sequence length="85" mass="9259">MHRHLFRAQLGMLALAVILPVAVLADGFWLRLIAAGALFTSGLATGYQLVRHAQAVSRKMTNVPPYVMMAPQGSPLPAINDKDYQ</sequence>
<keyword evidence="1" id="KW-0614">Plasmid</keyword>
<dbReference type="EMBL" id="AP015032">
    <property type="protein sequence ID" value="BAW27535.1"/>
    <property type="molecule type" value="Genomic_DNA"/>
</dbReference>
<evidence type="ECO:0000313" key="1">
    <source>
        <dbReference type="EMBL" id="BAW27535.1"/>
    </source>
</evidence>
<dbReference type="AlphaFoldDB" id="A0A1L7NPX5"/>
<dbReference type="GO" id="GO:0051213">
    <property type="term" value="F:dioxygenase activity"/>
    <property type="evidence" value="ECO:0007669"/>
    <property type="project" value="UniProtKB-KW"/>
</dbReference>
<protein>
    <submittedName>
        <fullName evidence="1">Nitric oxide dioxygenase</fullName>
    </submittedName>
</protein>
<geneLocation type="plasmid" evidence="2">
    <name>pkf715c dna</name>
</geneLocation>
<organism evidence="1 2">
    <name type="scientific">Pseudomonas putida</name>
    <name type="common">Arthrobacter siderocapsulatus</name>
    <dbReference type="NCBI Taxonomy" id="303"/>
    <lineage>
        <taxon>Bacteria</taxon>
        <taxon>Pseudomonadati</taxon>
        <taxon>Pseudomonadota</taxon>
        <taxon>Gammaproteobacteria</taxon>
        <taxon>Pseudomonadales</taxon>
        <taxon>Pseudomonadaceae</taxon>
        <taxon>Pseudomonas</taxon>
    </lineage>
</organism>
<proteinExistence type="predicted"/>
<reference evidence="1 2" key="1">
    <citation type="submission" date="2015-11" db="EMBL/GenBank/DDBJ databases">
        <title>Complete genome sequencing of a biphenyl-degrading bacterium, Pseudomonas putida KF715 (=NBRC110667).</title>
        <authorList>
            <person name="Suenaga H."/>
            <person name="Fujihara N."/>
            <person name="Watanabe T."/>
            <person name="Hirose J."/>
            <person name="Kimura N."/>
            <person name="Yamazoe A."/>
            <person name="Hosoyama A."/>
            <person name="Shimodaira J."/>
            <person name="Furukawa K."/>
        </authorList>
    </citation>
    <scope>NUCLEOTIDE SEQUENCE [LARGE SCALE GENOMIC DNA]</scope>
    <source>
        <strain evidence="1 2">KF715</strain>
        <plasmid evidence="2">Plasmid pkf715c dna</plasmid>
    </source>
</reference>